<evidence type="ECO:0000259" key="2">
    <source>
        <dbReference type="Pfam" id="PF22622"/>
    </source>
</evidence>
<reference evidence="4" key="1">
    <citation type="submission" date="2022-11" db="UniProtKB">
        <authorList>
            <consortium name="WormBaseParasite"/>
        </authorList>
    </citation>
    <scope>IDENTIFICATION</scope>
</reference>
<proteinExistence type="predicted"/>
<dbReference type="GO" id="GO:0006635">
    <property type="term" value="P:fatty acid beta-oxidation"/>
    <property type="evidence" value="ECO:0007669"/>
    <property type="project" value="TreeGrafter"/>
</dbReference>
<accession>A0A914HFP0</accession>
<dbReference type="Pfam" id="PF22622">
    <property type="entry name" value="MFE-2_hydrat-2_N"/>
    <property type="match status" value="1"/>
</dbReference>
<evidence type="ECO:0000259" key="1">
    <source>
        <dbReference type="Pfam" id="PF01575"/>
    </source>
</evidence>
<dbReference type="GO" id="GO:0005777">
    <property type="term" value="C:peroxisome"/>
    <property type="evidence" value="ECO:0007669"/>
    <property type="project" value="TreeGrafter"/>
</dbReference>
<feature type="domain" description="Peroxisomal multifunctional enzyme type 2-like N-terminal" evidence="2">
    <location>
        <begin position="73"/>
        <end position="123"/>
    </location>
</feature>
<feature type="domain" description="MaoC-like" evidence="1">
    <location>
        <begin position="180"/>
        <end position="215"/>
    </location>
</feature>
<dbReference type="GO" id="GO:0044594">
    <property type="term" value="F:17-beta-hydroxysteroid dehydrogenase (NAD+) activity"/>
    <property type="evidence" value="ECO:0007669"/>
    <property type="project" value="TreeGrafter"/>
</dbReference>
<dbReference type="WBParaSite" id="Gr19_v10_g16194.t1">
    <property type="protein sequence ID" value="Gr19_v10_g16194.t1"/>
    <property type="gene ID" value="Gr19_v10_g16194"/>
</dbReference>
<dbReference type="Gene3D" id="3.10.129.10">
    <property type="entry name" value="Hotdog Thioesterase"/>
    <property type="match status" value="2"/>
</dbReference>
<dbReference type="GO" id="GO:0018812">
    <property type="term" value="F:3-hydroxyacyl-CoA dehydratase activity"/>
    <property type="evidence" value="ECO:0007669"/>
    <property type="project" value="UniProtKB-ARBA"/>
</dbReference>
<dbReference type="InterPro" id="IPR054357">
    <property type="entry name" value="MFE-2_N"/>
</dbReference>
<keyword evidence="3" id="KW-1185">Reference proteome</keyword>
<evidence type="ECO:0000313" key="4">
    <source>
        <dbReference type="WBParaSite" id="Gr19_v10_g16194.t1"/>
    </source>
</evidence>
<dbReference type="Pfam" id="PF01575">
    <property type="entry name" value="MaoC_dehydratas"/>
    <property type="match status" value="1"/>
</dbReference>
<sequence length="292" mass="32623">MAPKILAKFNDEDIMSTSLCLPLHYIDTVWPTVSGSVVWPTVFTSGDGTGTTNQVVSHKLRASARCCAARVPSTDLPGIQFDLSRVLHGEQYIELFAPFPPDGTQLRSEMRVADVLDKGTNAFFSSFFCDHFRRSPTRSFPFNSLASFKEARGRLWRATSAAGPRAGRGVGGQNAIGPTLYRLGSNDLNPLHIDANFAKMAGFQRPILHGLCTIGHFVPTHPASVWPRVGTKFAVRQSARQVEEHRRRGDFRHIKRPVLPPNTIMLGPTYITGEGEFLLEGRRRRLRYCRFR</sequence>
<evidence type="ECO:0000313" key="3">
    <source>
        <dbReference type="Proteomes" id="UP000887572"/>
    </source>
</evidence>
<dbReference type="GO" id="GO:0003857">
    <property type="term" value="F:(3S)-3-hydroxyacyl-CoA dehydrogenase (NAD+) activity"/>
    <property type="evidence" value="ECO:0007669"/>
    <property type="project" value="TreeGrafter"/>
</dbReference>
<dbReference type="InterPro" id="IPR002539">
    <property type="entry name" value="MaoC-like_dom"/>
</dbReference>
<dbReference type="InterPro" id="IPR029069">
    <property type="entry name" value="HotDog_dom_sf"/>
</dbReference>
<organism evidence="3 4">
    <name type="scientific">Globodera rostochiensis</name>
    <name type="common">Golden nematode worm</name>
    <name type="synonym">Heterodera rostochiensis</name>
    <dbReference type="NCBI Taxonomy" id="31243"/>
    <lineage>
        <taxon>Eukaryota</taxon>
        <taxon>Metazoa</taxon>
        <taxon>Ecdysozoa</taxon>
        <taxon>Nematoda</taxon>
        <taxon>Chromadorea</taxon>
        <taxon>Rhabditida</taxon>
        <taxon>Tylenchina</taxon>
        <taxon>Tylenchomorpha</taxon>
        <taxon>Tylenchoidea</taxon>
        <taxon>Heteroderidae</taxon>
        <taxon>Heteroderinae</taxon>
        <taxon>Globodera</taxon>
    </lineage>
</organism>
<dbReference type="PANTHER" id="PTHR13078:SF56">
    <property type="entry name" value="PEROXISOMAL MULTIFUNCTIONAL ENZYME TYPE 2"/>
    <property type="match status" value="1"/>
</dbReference>
<dbReference type="AlphaFoldDB" id="A0A914HFP0"/>
<name>A0A914HFP0_GLORO</name>
<dbReference type="Proteomes" id="UP000887572">
    <property type="component" value="Unplaced"/>
</dbReference>
<protein>
    <submittedName>
        <fullName evidence="4">MaoC-like domain-containing protein</fullName>
    </submittedName>
</protein>
<dbReference type="SUPFAM" id="SSF54637">
    <property type="entry name" value="Thioesterase/thiol ester dehydrase-isomerase"/>
    <property type="match status" value="2"/>
</dbReference>
<dbReference type="PANTHER" id="PTHR13078">
    <property type="entry name" value="PEROXISOMAL MULTIFUNCTIONAL ENZYME TYPE 2-RELATED"/>
    <property type="match status" value="1"/>
</dbReference>